<keyword evidence="2 5" id="KW-0732">Signal</keyword>
<dbReference type="GO" id="GO:0090729">
    <property type="term" value="F:toxin activity"/>
    <property type="evidence" value="ECO:0007669"/>
    <property type="project" value="UniProtKB-KW"/>
</dbReference>
<dbReference type="Gene3D" id="3.90.210.10">
    <property type="entry name" value="Heat-Labile Enterotoxin, subunit A"/>
    <property type="match status" value="1"/>
</dbReference>
<dbReference type="RefSeq" id="XP_040775032.1">
    <property type="nucleotide sequence ID" value="XM_040925415.1"/>
</dbReference>
<dbReference type="Pfam" id="PF01375">
    <property type="entry name" value="Enterotoxin_a"/>
    <property type="match status" value="1"/>
</dbReference>
<dbReference type="Proteomes" id="UP000803844">
    <property type="component" value="Unassembled WGS sequence"/>
</dbReference>
<dbReference type="OrthoDB" id="4927890at2759"/>
<feature type="chain" id="PRO_5040402604" evidence="5">
    <location>
        <begin position="25"/>
        <end position="267"/>
    </location>
</feature>
<keyword evidence="3" id="KW-0843">Virulence</keyword>
<keyword evidence="4" id="KW-1015">Disulfide bond</keyword>
<dbReference type="PRINTS" id="PR00771">
    <property type="entry name" value="ENTEROTOXINA"/>
</dbReference>
<dbReference type="InterPro" id="IPR001144">
    <property type="entry name" value="Enterotoxin_A"/>
</dbReference>
<name>A0A9P4Y020_CRYP1</name>
<evidence type="ECO:0000256" key="4">
    <source>
        <dbReference type="ARBA" id="ARBA00023157"/>
    </source>
</evidence>
<keyword evidence="7" id="KW-1185">Reference proteome</keyword>
<comment type="caution">
    <text evidence="6">The sequence shown here is derived from an EMBL/GenBank/DDBJ whole genome shotgun (WGS) entry which is preliminary data.</text>
</comment>
<evidence type="ECO:0000256" key="2">
    <source>
        <dbReference type="ARBA" id="ARBA00022729"/>
    </source>
</evidence>
<organism evidence="6 7">
    <name type="scientific">Cryphonectria parasitica (strain ATCC 38755 / EP155)</name>
    <dbReference type="NCBI Taxonomy" id="660469"/>
    <lineage>
        <taxon>Eukaryota</taxon>
        <taxon>Fungi</taxon>
        <taxon>Dikarya</taxon>
        <taxon>Ascomycota</taxon>
        <taxon>Pezizomycotina</taxon>
        <taxon>Sordariomycetes</taxon>
        <taxon>Sordariomycetidae</taxon>
        <taxon>Diaporthales</taxon>
        <taxon>Cryphonectriaceae</taxon>
        <taxon>Cryphonectria-Endothia species complex</taxon>
        <taxon>Cryphonectria</taxon>
    </lineage>
</organism>
<keyword evidence="1" id="KW-0800">Toxin</keyword>
<dbReference type="EMBL" id="MU032348">
    <property type="protein sequence ID" value="KAF3764071.1"/>
    <property type="molecule type" value="Genomic_DNA"/>
</dbReference>
<sequence length="267" mass="29655">MFVNKDTVLSFLLAASTLNIFGLAAPINGTAEPETRALFPCQSGVCVVYRADRRSPDEIKSAQGLWARGYTIGTDIKPDISLYNHVIGAGLISKDNDGYVSFSSNKAVCENWISPHTYTNLIDVEQTLKEHYRYPEEMEFAAIRGINYEQITGWTQYTPAKGKSKKPYVKGTLVPNKSYNKKKFDKMSHAGAQYALAGFPKGHNAWKQEPWSFYAACSVLNQKRITNTTANNTNEAQGTCGPAKTNQEYAQEYVDAIDAGNYTFLSI</sequence>
<gene>
    <name evidence="6" type="ORF">M406DRAFT_71365</name>
</gene>
<evidence type="ECO:0000256" key="3">
    <source>
        <dbReference type="ARBA" id="ARBA00023026"/>
    </source>
</evidence>
<reference evidence="6" key="1">
    <citation type="journal article" date="2020" name="Phytopathology">
        <title>Genome sequence of the chestnut blight fungus Cryphonectria parasitica EP155: A fundamental resource for an archetypical invasive plant pathogen.</title>
        <authorList>
            <person name="Crouch J.A."/>
            <person name="Dawe A."/>
            <person name="Aerts A."/>
            <person name="Barry K."/>
            <person name="Churchill A.C.L."/>
            <person name="Grimwood J."/>
            <person name="Hillman B."/>
            <person name="Milgroom M.G."/>
            <person name="Pangilinan J."/>
            <person name="Smith M."/>
            <person name="Salamov A."/>
            <person name="Schmutz J."/>
            <person name="Yadav J."/>
            <person name="Grigoriev I.V."/>
            <person name="Nuss D."/>
        </authorList>
    </citation>
    <scope>NUCLEOTIDE SEQUENCE</scope>
    <source>
        <strain evidence="6">EP155</strain>
    </source>
</reference>
<protein>
    <submittedName>
        <fullName evidence="6">Uncharacterized protein</fullName>
    </submittedName>
</protein>
<evidence type="ECO:0000313" key="7">
    <source>
        <dbReference type="Proteomes" id="UP000803844"/>
    </source>
</evidence>
<feature type="signal peptide" evidence="5">
    <location>
        <begin position="1"/>
        <end position="24"/>
    </location>
</feature>
<evidence type="ECO:0000256" key="1">
    <source>
        <dbReference type="ARBA" id="ARBA00022656"/>
    </source>
</evidence>
<dbReference type="AlphaFoldDB" id="A0A9P4Y020"/>
<proteinExistence type="predicted"/>
<dbReference type="GeneID" id="63842544"/>
<accession>A0A9P4Y020</accession>
<evidence type="ECO:0000256" key="5">
    <source>
        <dbReference type="SAM" id="SignalP"/>
    </source>
</evidence>
<evidence type="ECO:0000313" key="6">
    <source>
        <dbReference type="EMBL" id="KAF3764071.1"/>
    </source>
</evidence>
<dbReference type="SUPFAM" id="SSF56399">
    <property type="entry name" value="ADP-ribosylation"/>
    <property type="match status" value="1"/>
</dbReference>